<gene>
    <name evidence="5" type="ORF">DXD79_00100</name>
</gene>
<evidence type="ECO:0000256" key="1">
    <source>
        <dbReference type="ARBA" id="ARBA00022801"/>
    </source>
</evidence>
<organism evidence="5 6">
    <name type="scientific">Hungatella hathewayi</name>
    <dbReference type="NCBI Taxonomy" id="154046"/>
    <lineage>
        <taxon>Bacteria</taxon>
        <taxon>Bacillati</taxon>
        <taxon>Bacillota</taxon>
        <taxon>Clostridia</taxon>
        <taxon>Lachnospirales</taxon>
        <taxon>Lachnospiraceae</taxon>
        <taxon>Hungatella</taxon>
    </lineage>
</organism>
<dbReference type="AlphaFoldDB" id="A0A374PEJ0"/>
<dbReference type="Gene3D" id="3.20.20.80">
    <property type="entry name" value="Glycosidases"/>
    <property type="match status" value="1"/>
</dbReference>
<dbReference type="EMBL" id="QSON01000001">
    <property type="protein sequence ID" value="RGJ07859.1"/>
    <property type="molecule type" value="Genomic_DNA"/>
</dbReference>
<evidence type="ECO:0000256" key="2">
    <source>
        <dbReference type="ARBA" id="ARBA00023295"/>
    </source>
</evidence>
<dbReference type="InterPro" id="IPR017853">
    <property type="entry name" value="GH"/>
</dbReference>
<dbReference type="GO" id="GO:0000272">
    <property type="term" value="P:polysaccharide catabolic process"/>
    <property type="evidence" value="ECO:0007669"/>
    <property type="project" value="InterPro"/>
</dbReference>
<comment type="caution">
    <text evidence="5">The sequence shown here is derived from an EMBL/GenBank/DDBJ whole genome shotgun (WGS) entry which is preliminary data.</text>
</comment>
<dbReference type="Proteomes" id="UP000263014">
    <property type="component" value="Unassembled WGS sequence"/>
</dbReference>
<dbReference type="InterPro" id="IPR001547">
    <property type="entry name" value="Glyco_hydro_5"/>
</dbReference>
<keyword evidence="1 3" id="KW-0378">Hydrolase</keyword>
<sequence>MNHTKMTIKGDKFYINGELTYSEIDGCPYRGLLMNARFIQGIYDDKTGRERYSRFGKNFDPDQNTDELIESLPEWYQAGLRAFTVGLQGGGPCFTIPLDSIDNNPYGSDGKNLDQAYLSRLARLIDAADRQGMVVIVSLFYGVQSMYLTDDDAVEQAVTNICRWLKDRDDKNVIIEAANEHNISAFECHKVLSQENGILRLMEIAKKESGGLPVGCSGTGGYFSERIAKASDVILIHGNAQSRNLLYNLIKKAKAIQPARPIVVNEDSQALSQMKVTFQNGVSWGYYNNMTKQEPPTVWGITKGEDAYFALRMQEYLTGKQSDLPFEDQFYLQGLEKDMAYEGKRFIRLASLYPEQIDYVEFYRDGILYEQAYDDPFVINFIENWWQGPVTGIESGEEWKAVVHLRDGKIIEKRTIAE</sequence>
<protein>
    <recommendedName>
        <fullName evidence="4">Glycoside hydrolase family 5 domain-containing protein</fullName>
    </recommendedName>
</protein>
<evidence type="ECO:0000259" key="4">
    <source>
        <dbReference type="Pfam" id="PF00150"/>
    </source>
</evidence>
<dbReference type="Pfam" id="PF00150">
    <property type="entry name" value="Cellulase"/>
    <property type="match status" value="1"/>
</dbReference>
<evidence type="ECO:0000313" key="6">
    <source>
        <dbReference type="Proteomes" id="UP000263014"/>
    </source>
</evidence>
<dbReference type="RefSeq" id="WP_117630480.1">
    <property type="nucleotide sequence ID" value="NZ_QSON01000001.1"/>
</dbReference>
<comment type="similarity">
    <text evidence="3">Belongs to the glycosyl hydrolase 5 (cellulase A) family.</text>
</comment>
<feature type="domain" description="Glycoside hydrolase family 5" evidence="4">
    <location>
        <begin position="107"/>
        <end position="182"/>
    </location>
</feature>
<evidence type="ECO:0000256" key="3">
    <source>
        <dbReference type="RuleBase" id="RU361153"/>
    </source>
</evidence>
<evidence type="ECO:0000313" key="5">
    <source>
        <dbReference type="EMBL" id="RGJ07859.1"/>
    </source>
</evidence>
<accession>A0A374PEJ0</accession>
<dbReference type="SUPFAM" id="SSF51445">
    <property type="entry name" value="(Trans)glycosidases"/>
    <property type="match status" value="1"/>
</dbReference>
<proteinExistence type="inferred from homology"/>
<dbReference type="GO" id="GO:0004553">
    <property type="term" value="F:hydrolase activity, hydrolyzing O-glycosyl compounds"/>
    <property type="evidence" value="ECO:0007669"/>
    <property type="project" value="InterPro"/>
</dbReference>
<keyword evidence="2 3" id="KW-0326">Glycosidase</keyword>
<name>A0A374PEJ0_9FIRM</name>
<reference evidence="5 6" key="1">
    <citation type="submission" date="2018-08" db="EMBL/GenBank/DDBJ databases">
        <title>A genome reference for cultivated species of the human gut microbiota.</title>
        <authorList>
            <person name="Zou Y."/>
            <person name="Xue W."/>
            <person name="Luo G."/>
        </authorList>
    </citation>
    <scope>NUCLEOTIDE SEQUENCE [LARGE SCALE GENOMIC DNA]</scope>
    <source>
        <strain evidence="5 6">TM09-12</strain>
    </source>
</reference>